<comment type="caution">
    <text evidence="1">The sequence shown here is derived from an EMBL/GenBank/DDBJ whole genome shotgun (WGS) entry which is preliminary data.</text>
</comment>
<dbReference type="RefSeq" id="WP_105062203.1">
    <property type="nucleotide sequence ID" value="NZ_MSCJ01000003.1"/>
</dbReference>
<dbReference type="OrthoDB" id="6705805at2"/>
<evidence type="ECO:0000313" key="2">
    <source>
        <dbReference type="Proteomes" id="UP000238730"/>
    </source>
</evidence>
<proteinExistence type="predicted"/>
<reference evidence="1 2" key="1">
    <citation type="submission" date="2016-12" db="EMBL/GenBank/DDBJ databases">
        <title>Diversity of luminous bacteria.</title>
        <authorList>
            <person name="Yoshizawa S."/>
            <person name="Kogure K."/>
        </authorList>
    </citation>
    <scope>NUCLEOTIDE SEQUENCE [LARGE SCALE GENOMIC DNA]</scope>
    <source>
        <strain evidence="1 2">LC1-200</strain>
    </source>
</reference>
<protein>
    <submittedName>
        <fullName evidence="1">Uncharacterized protein</fullName>
    </submittedName>
</protein>
<dbReference type="EMBL" id="MSCJ01000003">
    <property type="protein sequence ID" value="PQJ62393.1"/>
    <property type="molecule type" value="Genomic_DNA"/>
</dbReference>
<dbReference type="AlphaFoldDB" id="A0A2S7VJQ9"/>
<organism evidence="1 2">
    <name type="scientific">Photobacterium angustum</name>
    <dbReference type="NCBI Taxonomy" id="661"/>
    <lineage>
        <taxon>Bacteria</taxon>
        <taxon>Pseudomonadati</taxon>
        <taxon>Pseudomonadota</taxon>
        <taxon>Gammaproteobacteria</taxon>
        <taxon>Vibrionales</taxon>
        <taxon>Vibrionaceae</taxon>
        <taxon>Photobacterium</taxon>
    </lineage>
</organism>
<gene>
    <name evidence="1" type="ORF">BTO08_19355</name>
</gene>
<sequence length="147" mass="16099">MSLRGNDLDNAIEKELISMVAEGFDRSPITPKNVHTRLISKGIIAGKLSTLSTSNRKELINTYKGKQIEDVGGTYAASLHKGSTQNKAVIIAKNAELTDQVKLAQEQLAQNTKVMIDIVKSLKNSGTVANIERHLSPYLIRELNADK</sequence>
<dbReference type="Proteomes" id="UP000238730">
    <property type="component" value="Unassembled WGS sequence"/>
</dbReference>
<evidence type="ECO:0000313" key="1">
    <source>
        <dbReference type="EMBL" id="PQJ62393.1"/>
    </source>
</evidence>
<name>A0A2S7VJQ9_PHOAN</name>
<accession>A0A2S7VJQ9</accession>